<keyword evidence="1" id="KW-0472">Membrane</keyword>
<evidence type="ECO:0000256" key="1">
    <source>
        <dbReference type="SAM" id="Phobius"/>
    </source>
</evidence>
<reference evidence="2 3" key="1">
    <citation type="submission" date="2019-03" db="EMBL/GenBank/DDBJ databases">
        <title>Genomic Encyclopedia of Type Strains, Phase IV (KMG-IV): sequencing the most valuable type-strain genomes for metagenomic binning, comparative biology and taxonomic classification.</title>
        <authorList>
            <person name="Goeker M."/>
        </authorList>
    </citation>
    <scope>NUCLEOTIDE SEQUENCE [LARGE SCALE GENOMIC DNA]</scope>
    <source>
        <strain evidence="2 3">DSM 45934</strain>
    </source>
</reference>
<sequence length="63" mass="6670">MPRSKLLPAAITLFAIGLAAIITVFGLYAAGEHNLTVWLYVAAMMLPVGLALAVFSVVRRGGR</sequence>
<comment type="caution">
    <text evidence="2">The sequence shown here is derived from an EMBL/GenBank/DDBJ whole genome shotgun (WGS) entry which is preliminary data.</text>
</comment>
<feature type="transmembrane region" description="Helical" evidence="1">
    <location>
        <begin position="37"/>
        <end position="58"/>
    </location>
</feature>
<name>A0A4R2JN86_9PSEU</name>
<keyword evidence="1" id="KW-1133">Transmembrane helix</keyword>
<evidence type="ECO:0000313" key="2">
    <source>
        <dbReference type="EMBL" id="TCO58139.1"/>
    </source>
</evidence>
<protein>
    <submittedName>
        <fullName evidence="2">Uncharacterized protein</fullName>
    </submittedName>
</protein>
<gene>
    <name evidence="2" type="ORF">EV192_105204</name>
</gene>
<evidence type="ECO:0000313" key="3">
    <source>
        <dbReference type="Proteomes" id="UP000295680"/>
    </source>
</evidence>
<proteinExistence type="predicted"/>
<dbReference type="Proteomes" id="UP000295680">
    <property type="component" value="Unassembled WGS sequence"/>
</dbReference>
<dbReference type="OrthoDB" id="5195823at2"/>
<accession>A0A4R2JN86</accession>
<organism evidence="2 3">
    <name type="scientific">Actinocrispum wychmicini</name>
    <dbReference type="NCBI Taxonomy" id="1213861"/>
    <lineage>
        <taxon>Bacteria</taxon>
        <taxon>Bacillati</taxon>
        <taxon>Actinomycetota</taxon>
        <taxon>Actinomycetes</taxon>
        <taxon>Pseudonocardiales</taxon>
        <taxon>Pseudonocardiaceae</taxon>
        <taxon>Actinocrispum</taxon>
    </lineage>
</organism>
<dbReference type="RefSeq" id="WP_132118676.1">
    <property type="nucleotide sequence ID" value="NZ_SLWS01000005.1"/>
</dbReference>
<dbReference type="EMBL" id="SLWS01000005">
    <property type="protein sequence ID" value="TCO58139.1"/>
    <property type="molecule type" value="Genomic_DNA"/>
</dbReference>
<keyword evidence="3" id="KW-1185">Reference proteome</keyword>
<feature type="transmembrane region" description="Helical" evidence="1">
    <location>
        <begin position="7"/>
        <end position="31"/>
    </location>
</feature>
<dbReference type="AlphaFoldDB" id="A0A4R2JN86"/>
<keyword evidence="1" id="KW-0812">Transmembrane</keyword>